<organism evidence="6">
    <name type="scientific">Vibrio vulnificus</name>
    <dbReference type="NCBI Taxonomy" id="672"/>
    <lineage>
        <taxon>Bacteria</taxon>
        <taxon>Pseudomonadati</taxon>
        <taxon>Pseudomonadota</taxon>
        <taxon>Gammaproteobacteria</taxon>
        <taxon>Vibrionales</taxon>
        <taxon>Vibrionaceae</taxon>
        <taxon>Vibrio</taxon>
    </lineage>
</organism>
<dbReference type="PANTHER" id="PTHR30126:SF22">
    <property type="entry name" value="HTH-TYPE TRANSCRIPTIONAL REGULATOR YHAJ-RELATED"/>
    <property type="match status" value="1"/>
</dbReference>
<evidence type="ECO:0000256" key="4">
    <source>
        <dbReference type="ARBA" id="ARBA00023163"/>
    </source>
</evidence>
<reference evidence="6" key="1">
    <citation type="journal article" date="2018" name="Microb. Pathog.">
        <title>Identification of the heme acquisition system in Vibrio vulnificus M2799.</title>
        <authorList>
            <person name="Kawano H."/>
            <person name="Miyamoto K."/>
            <person name="Yasunobe M."/>
            <person name="Murata M."/>
            <person name="Yamahata E."/>
            <person name="Yamaguchi R."/>
            <person name="Miyaki Y."/>
            <person name="Tsuchiya T."/>
            <person name="Tanabe T."/>
            <person name="Funahashi T."/>
            <person name="Tsujibo H."/>
        </authorList>
    </citation>
    <scope>NUCLEOTIDE SEQUENCE</scope>
    <source>
        <strain evidence="6">M2799</strain>
    </source>
</reference>
<dbReference type="PANTHER" id="PTHR30126">
    <property type="entry name" value="HTH-TYPE TRANSCRIPTIONAL REGULATOR"/>
    <property type="match status" value="1"/>
</dbReference>
<dbReference type="Gene3D" id="3.40.190.290">
    <property type="match status" value="1"/>
</dbReference>
<proteinExistence type="inferred from homology"/>
<feature type="domain" description="HTH lysR-type" evidence="5">
    <location>
        <begin position="14"/>
        <end position="71"/>
    </location>
</feature>
<dbReference type="SUPFAM" id="SSF46785">
    <property type="entry name" value="Winged helix' DNA-binding domain"/>
    <property type="match status" value="1"/>
</dbReference>
<protein>
    <submittedName>
        <fullName evidence="6">LysR-type positive regulator</fullName>
    </submittedName>
</protein>
<dbReference type="InterPro" id="IPR036388">
    <property type="entry name" value="WH-like_DNA-bd_sf"/>
</dbReference>
<gene>
    <name evidence="6" type="primary">hupR</name>
</gene>
<accession>A0A2Z5VH06</accession>
<dbReference type="Gene3D" id="1.10.10.10">
    <property type="entry name" value="Winged helix-like DNA-binding domain superfamily/Winged helix DNA-binding domain"/>
    <property type="match status" value="1"/>
</dbReference>
<dbReference type="SUPFAM" id="SSF53850">
    <property type="entry name" value="Periplasmic binding protein-like II"/>
    <property type="match status" value="1"/>
</dbReference>
<sequence>MILITKGVEVQSPITLEALHILDAIDRRGSFASAANELDRAPSSLSYQIQKLEQDLDIMIFDRSGHKANFTDAGRLILERGRTILAATEKLVNDATLLANGWELDISIAYDGIIGIHHFFSLVDALGNVSKTRVRLQEEILAGCWESLQSGRADLLVCPKLEVLPHDVKADTIGKMSMTWVAAPNHYVHKRSGEFNDSAREKYRIIAIADTAREQPAITVNIIQKQPRLTVTNLQAKVDALVTGLGIGTLPTDIATPLIEAGKLKEIEGAEQQHLEIILAWKRNQMGEAKSWCIQYLKKNWKLK</sequence>
<dbReference type="InterPro" id="IPR000847">
    <property type="entry name" value="LysR_HTH_N"/>
</dbReference>
<comment type="similarity">
    <text evidence="1">Belongs to the LysR transcriptional regulatory family.</text>
</comment>
<dbReference type="InterPro" id="IPR005119">
    <property type="entry name" value="LysR_subst-bd"/>
</dbReference>
<dbReference type="AlphaFoldDB" id="A0A2Z5VH06"/>
<keyword evidence="3" id="KW-0238">DNA-binding</keyword>
<dbReference type="InterPro" id="IPR036390">
    <property type="entry name" value="WH_DNA-bd_sf"/>
</dbReference>
<name>A0A2Z5VH06_VIBVL</name>
<dbReference type="EMBL" id="LC337942">
    <property type="protein sequence ID" value="BBB35767.1"/>
    <property type="molecule type" value="Genomic_DNA"/>
</dbReference>
<dbReference type="Pfam" id="PF03466">
    <property type="entry name" value="LysR_substrate"/>
    <property type="match status" value="1"/>
</dbReference>
<dbReference type="Pfam" id="PF00126">
    <property type="entry name" value="HTH_1"/>
    <property type="match status" value="1"/>
</dbReference>
<dbReference type="GO" id="GO:0000976">
    <property type="term" value="F:transcription cis-regulatory region binding"/>
    <property type="evidence" value="ECO:0007669"/>
    <property type="project" value="TreeGrafter"/>
</dbReference>
<dbReference type="PROSITE" id="PS50931">
    <property type="entry name" value="HTH_LYSR"/>
    <property type="match status" value="1"/>
</dbReference>
<evidence type="ECO:0000256" key="1">
    <source>
        <dbReference type="ARBA" id="ARBA00009437"/>
    </source>
</evidence>
<evidence type="ECO:0000259" key="5">
    <source>
        <dbReference type="PROSITE" id="PS50931"/>
    </source>
</evidence>
<dbReference type="GO" id="GO:0003700">
    <property type="term" value="F:DNA-binding transcription factor activity"/>
    <property type="evidence" value="ECO:0007669"/>
    <property type="project" value="InterPro"/>
</dbReference>
<evidence type="ECO:0000313" key="6">
    <source>
        <dbReference type="EMBL" id="BBB35767.1"/>
    </source>
</evidence>
<keyword evidence="2" id="KW-0805">Transcription regulation</keyword>
<evidence type="ECO:0000256" key="2">
    <source>
        <dbReference type="ARBA" id="ARBA00023015"/>
    </source>
</evidence>
<evidence type="ECO:0000256" key="3">
    <source>
        <dbReference type="ARBA" id="ARBA00023125"/>
    </source>
</evidence>
<keyword evidence="4" id="KW-0804">Transcription</keyword>